<sequence>MRIASKLVKLAWLTVLILTLIRLFHLGYDYATERITKSWKKTALNNAQENDNHRQFIQAD</sequence>
<dbReference type="Proteomes" id="UP000253383">
    <property type="component" value="Unassembled WGS sequence"/>
</dbReference>
<dbReference type="EMBL" id="QOWE01000009">
    <property type="protein sequence ID" value="RCR69100.1"/>
    <property type="molecule type" value="Genomic_DNA"/>
</dbReference>
<keyword evidence="2" id="KW-1185">Reference proteome</keyword>
<reference evidence="1 2" key="1">
    <citation type="submission" date="2018-07" db="EMBL/GenBank/DDBJ databases">
        <title>Genome analysis of Larkinella rosea.</title>
        <authorList>
            <person name="Zhou Z."/>
            <person name="Wang G."/>
        </authorList>
    </citation>
    <scope>NUCLEOTIDE SEQUENCE [LARGE SCALE GENOMIC DNA]</scope>
    <source>
        <strain evidence="2">zzj9</strain>
    </source>
</reference>
<gene>
    <name evidence="1" type="ORF">DUE52_12065</name>
</gene>
<accession>A0A368JN46</accession>
<organism evidence="1 2">
    <name type="scientific">Larkinella punicea</name>
    <dbReference type="NCBI Taxonomy" id="2315727"/>
    <lineage>
        <taxon>Bacteria</taxon>
        <taxon>Pseudomonadati</taxon>
        <taxon>Bacteroidota</taxon>
        <taxon>Cytophagia</taxon>
        <taxon>Cytophagales</taxon>
        <taxon>Spirosomataceae</taxon>
        <taxon>Larkinella</taxon>
    </lineage>
</organism>
<evidence type="ECO:0000313" key="2">
    <source>
        <dbReference type="Proteomes" id="UP000253383"/>
    </source>
</evidence>
<proteinExistence type="predicted"/>
<protein>
    <submittedName>
        <fullName evidence="1">Uncharacterized protein</fullName>
    </submittedName>
</protein>
<dbReference type="AlphaFoldDB" id="A0A368JN46"/>
<comment type="caution">
    <text evidence="1">The sequence shown here is derived from an EMBL/GenBank/DDBJ whole genome shotgun (WGS) entry which is preliminary data.</text>
</comment>
<name>A0A368JN46_9BACT</name>
<evidence type="ECO:0000313" key="1">
    <source>
        <dbReference type="EMBL" id="RCR69100.1"/>
    </source>
</evidence>